<protein>
    <submittedName>
        <fullName evidence="10">Transcription factor AP-2 C-terminal domain-containing protein</fullName>
    </submittedName>
</protein>
<keyword evidence="4" id="KW-0238">DNA-binding</keyword>
<dbReference type="GO" id="GO:0000981">
    <property type="term" value="F:DNA-binding transcription factor activity, RNA polymerase II-specific"/>
    <property type="evidence" value="ECO:0007669"/>
    <property type="project" value="TreeGrafter"/>
</dbReference>
<sequence length="408" mass="45387">MSDHLVKRKPDCASEEEVYGAEEETPPKNVAKHREQLQQFRFEEISSCTSATGFSQSDLLCPSNAVCGSTTVFADAGTAEYALDVQGYMAQHHTFISSAYTHPLNYYQLIDNGINQSRESVGDQFHSAEQLLAFNRELQQQQNANDGKEKCTPNNGVVALPAPSMNFGHNQLNQLLHNRSPFEPFCTVPGRMSLLSSTTKYKVSIGEIQRRINPPECLNASLVGGILRKAKSKDGGKALRESLKRIGLSLPAGRRKSACVTAFTALVEEEAIHMANDFHAVLQHDFPSKDIGFFLNSQFLRFSGQSSMDPELLARRRTILNCSRIFIKELTNLLAADRSPICDRRPELVLEPAIQKQLTHFSMITHGFGGIAMLSLLEALHTCLDESLKSLDKLLESRIVQQQTCNHH</sequence>
<dbReference type="GO" id="GO:0042127">
    <property type="term" value="P:regulation of cell population proliferation"/>
    <property type="evidence" value="ECO:0007669"/>
    <property type="project" value="TreeGrafter"/>
</dbReference>
<dbReference type="Pfam" id="PF03299">
    <property type="entry name" value="TF_AP-2"/>
    <property type="match status" value="1"/>
</dbReference>
<proteinExistence type="inferred from homology"/>
<evidence type="ECO:0000256" key="3">
    <source>
        <dbReference type="ARBA" id="ARBA00023015"/>
    </source>
</evidence>
<evidence type="ECO:0000256" key="2">
    <source>
        <dbReference type="ARBA" id="ARBA00007770"/>
    </source>
</evidence>
<evidence type="ECO:0000256" key="4">
    <source>
        <dbReference type="ARBA" id="ARBA00023125"/>
    </source>
</evidence>
<feature type="domain" description="Transcription factor AP-2 C-terminal" evidence="8">
    <location>
        <begin position="185"/>
        <end position="386"/>
    </location>
</feature>
<evidence type="ECO:0000313" key="10">
    <source>
        <dbReference type="WBParaSite" id="Gr19_v10_g9313.t1"/>
    </source>
</evidence>
<keyword evidence="6" id="KW-0539">Nucleus</keyword>
<evidence type="ECO:0000256" key="1">
    <source>
        <dbReference type="ARBA" id="ARBA00004123"/>
    </source>
</evidence>
<dbReference type="AlphaFoldDB" id="A0A914IF43"/>
<feature type="region of interest" description="Disordered" evidence="7">
    <location>
        <begin position="1"/>
        <end position="30"/>
    </location>
</feature>
<keyword evidence="3" id="KW-0805">Transcription regulation</keyword>
<dbReference type="GO" id="GO:0005634">
    <property type="term" value="C:nucleus"/>
    <property type="evidence" value="ECO:0007669"/>
    <property type="project" value="UniProtKB-SubCell"/>
</dbReference>
<keyword evidence="9" id="KW-1185">Reference proteome</keyword>
<dbReference type="PANTHER" id="PTHR10812">
    <property type="entry name" value="TRANSCRIPTION FACTOR AP-2"/>
    <property type="match status" value="1"/>
</dbReference>
<dbReference type="GO" id="GO:0000977">
    <property type="term" value="F:RNA polymerase II transcription regulatory region sequence-specific DNA binding"/>
    <property type="evidence" value="ECO:0007669"/>
    <property type="project" value="TreeGrafter"/>
</dbReference>
<feature type="compositionally biased region" description="Basic and acidic residues" evidence="7">
    <location>
        <begin position="1"/>
        <end position="12"/>
    </location>
</feature>
<accession>A0A914IF43</accession>
<name>A0A914IF43_GLORO</name>
<evidence type="ECO:0000259" key="8">
    <source>
        <dbReference type="Pfam" id="PF03299"/>
    </source>
</evidence>
<keyword evidence="5" id="KW-0804">Transcription</keyword>
<dbReference type="PANTHER" id="PTHR10812:SF17">
    <property type="entry name" value="TRANSCRIPTION FACTOR AP-2, ISOFORM D"/>
    <property type="match status" value="1"/>
</dbReference>
<dbReference type="PRINTS" id="PR01748">
    <property type="entry name" value="AP2TNSCPFCT"/>
</dbReference>
<dbReference type="InterPro" id="IPR004979">
    <property type="entry name" value="TF_AP2"/>
</dbReference>
<evidence type="ECO:0000256" key="6">
    <source>
        <dbReference type="ARBA" id="ARBA00023242"/>
    </source>
</evidence>
<dbReference type="Proteomes" id="UP000887572">
    <property type="component" value="Unplaced"/>
</dbReference>
<comment type="subcellular location">
    <subcellularLocation>
        <location evidence="1">Nucleus</location>
    </subcellularLocation>
</comment>
<feature type="compositionally biased region" description="Acidic residues" evidence="7">
    <location>
        <begin position="13"/>
        <end position="24"/>
    </location>
</feature>
<evidence type="ECO:0000256" key="5">
    <source>
        <dbReference type="ARBA" id="ARBA00023163"/>
    </source>
</evidence>
<dbReference type="WBParaSite" id="Gr19_v10_g9313.t1">
    <property type="protein sequence ID" value="Gr19_v10_g9313.t1"/>
    <property type="gene ID" value="Gr19_v10_g9313"/>
</dbReference>
<reference evidence="10" key="1">
    <citation type="submission" date="2022-11" db="UniProtKB">
        <authorList>
            <consortium name="WormBaseParasite"/>
        </authorList>
    </citation>
    <scope>IDENTIFICATION</scope>
</reference>
<comment type="similarity">
    <text evidence="2">Belongs to the AP-2 family.</text>
</comment>
<dbReference type="InterPro" id="IPR013854">
    <property type="entry name" value="TF_AP2_C"/>
</dbReference>
<evidence type="ECO:0000256" key="7">
    <source>
        <dbReference type="SAM" id="MobiDB-lite"/>
    </source>
</evidence>
<organism evidence="9 10">
    <name type="scientific">Globodera rostochiensis</name>
    <name type="common">Golden nematode worm</name>
    <name type="synonym">Heterodera rostochiensis</name>
    <dbReference type="NCBI Taxonomy" id="31243"/>
    <lineage>
        <taxon>Eukaryota</taxon>
        <taxon>Metazoa</taxon>
        <taxon>Ecdysozoa</taxon>
        <taxon>Nematoda</taxon>
        <taxon>Chromadorea</taxon>
        <taxon>Rhabditida</taxon>
        <taxon>Tylenchina</taxon>
        <taxon>Tylenchomorpha</taxon>
        <taxon>Tylenchoidea</taxon>
        <taxon>Heteroderidae</taxon>
        <taxon>Heteroderinae</taxon>
        <taxon>Globodera</taxon>
    </lineage>
</organism>
<evidence type="ECO:0000313" key="9">
    <source>
        <dbReference type="Proteomes" id="UP000887572"/>
    </source>
</evidence>